<organism evidence="1 2">
    <name type="scientific">Neophaeococcomyces mojaviensis</name>
    <dbReference type="NCBI Taxonomy" id="3383035"/>
    <lineage>
        <taxon>Eukaryota</taxon>
        <taxon>Fungi</taxon>
        <taxon>Dikarya</taxon>
        <taxon>Ascomycota</taxon>
        <taxon>Pezizomycotina</taxon>
        <taxon>Eurotiomycetes</taxon>
        <taxon>Chaetothyriomycetidae</taxon>
        <taxon>Chaetothyriales</taxon>
        <taxon>Chaetothyriales incertae sedis</taxon>
        <taxon>Neophaeococcomyces</taxon>
    </lineage>
</organism>
<accession>A0ACC3A8T2</accession>
<name>A0ACC3A8T2_9EURO</name>
<keyword evidence="2" id="KW-1185">Reference proteome</keyword>
<protein>
    <submittedName>
        <fullName evidence="1">Two-component response regulator SSK1p</fullName>
    </submittedName>
</protein>
<evidence type="ECO:0000313" key="2">
    <source>
        <dbReference type="Proteomes" id="UP001172386"/>
    </source>
</evidence>
<proteinExistence type="predicted"/>
<comment type="caution">
    <text evidence="1">The sequence shown here is derived from an EMBL/GenBank/DDBJ whole genome shotgun (WGS) entry which is preliminary data.</text>
</comment>
<gene>
    <name evidence="1" type="primary">MgSsk1</name>
    <name evidence="1" type="ORF">H2198_004388</name>
</gene>
<dbReference type="EMBL" id="JAPDRQ010000065">
    <property type="protein sequence ID" value="KAJ9657377.1"/>
    <property type="molecule type" value="Genomic_DNA"/>
</dbReference>
<sequence length="721" mass="78436">MILRAIARSFFSVIRFPPRKQPSAESNSTTDTSQAASTPVGQVFVADAAVRKENQHGGTTHSDTPRHTCDLLPTVADSPAKQPITDPISHPTPPETAPAYASPASPAPAASPELSRAPESSSSDKHIYVRETELTSLASTRPSSLSASIDSAPQICLPTSTSFSSVVEPVQSAPPSHEIEIMQRKIWVRRPGASATLVTVHDDDLVDTVRDAVLHKYANSLGRSIDSPDITLKICSREQTNKNVPPERTLGPEEQIGRTLDLYYAGGQTIDEALVIEVPQKRTPRPSPRVGTHHPVVYPYYVEDHRPGEGAREYFPPMAVHSPHLSQHPAHPAQPNGPHLPHSMAVLTTGQLPPLPSPGAHSTRKHGRPKYVRQHTNLNKPTVNGIAPPAPLPTPPAQADHRPSITPPNRVTSPPPGRPKRKKQTSSQQQSTRSTNGEPPRPSKVAPVGLLDGNVPPINVLIVEDNVINLKLLEQFMRRLKVRWKTAMNGREAVNTWRTGGFHLVLMDIQLPVMSGLEATKEIRRLESVNGIGLGLVGGQNADGKRNGDKEINPEDKLSDMNLFKSPVIIVALTASSLQSDRHEALAVGCNDFLTKPVGYPWMLRKVTEWGCMQALIDFDGWRKWKEYAAKKDEGLSEEQKKAKEKEEKAKQKAALKAMFAKPPPGTTNDNASNEDKPESAGKPVVNGTSNGPTRGHKITRSGSGSAIMLETHHEEADESN</sequence>
<dbReference type="Proteomes" id="UP001172386">
    <property type="component" value="Unassembled WGS sequence"/>
</dbReference>
<evidence type="ECO:0000313" key="1">
    <source>
        <dbReference type="EMBL" id="KAJ9657377.1"/>
    </source>
</evidence>
<reference evidence="1" key="1">
    <citation type="submission" date="2022-10" db="EMBL/GenBank/DDBJ databases">
        <title>Culturing micro-colonial fungi from biological soil crusts in the Mojave desert and describing Neophaeococcomyces mojavensis, and introducing the new genera and species Taxawa tesnikishii.</title>
        <authorList>
            <person name="Kurbessoian T."/>
            <person name="Stajich J.E."/>
        </authorList>
    </citation>
    <scope>NUCLEOTIDE SEQUENCE</scope>
    <source>
        <strain evidence="1">JES_112</strain>
    </source>
</reference>